<feature type="compositionally biased region" description="Polar residues" evidence="12">
    <location>
        <begin position="305"/>
        <end position="315"/>
    </location>
</feature>
<dbReference type="Proteomes" id="UP000284403">
    <property type="component" value="Unassembled WGS sequence"/>
</dbReference>
<keyword evidence="3" id="KW-0808">Transferase</keyword>
<dbReference type="CDD" id="cd14003">
    <property type="entry name" value="STKc_AMPK-like"/>
    <property type="match status" value="1"/>
</dbReference>
<dbReference type="InterPro" id="IPR008271">
    <property type="entry name" value="Ser/Thr_kinase_AS"/>
</dbReference>
<comment type="caution">
    <text evidence="14">The sequence shown here is derived from an EMBL/GenBank/DDBJ whole genome shotgun (WGS) entry which is preliminary data.</text>
</comment>
<dbReference type="InterPro" id="IPR000719">
    <property type="entry name" value="Prot_kinase_dom"/>
</dbReference>
<evidence type="ECO:0000256" key="2">
    <source>
        <dbReference type="ARBA" id="ARBA00022527"/>
    </source>
</evidence>
<keyword evidence="4 9" id="KW-0547">Nucleotide-binding</keyword>
<dbReference type="GO" id="GO:0004674">
    <property type="term" value="F:protein serine/threonine kinase activity"/>
    <property type="evidence" value="ECO:0007669"/>
    <property type="project" value="UniProtKB-KW"/>
</dbReference>
<dbReference type="Pfam" id="PF00069">
    <property type="entry name" value="Pkinase"/>
    <property type="match status" value="1"/>
</dbReference>
<dbReference type="InterPro" id="IPR011009">
    <property type="entry name" value="Kinase-like_dom_sf"/>
</dbReference>
<evidence type="ECO:0000256" key="5">
    <source>
        <dbReference type="ARBA" id="ARBA00022777"/>
    </source>
</evidence>
<evidence type="ECO:0000256" key="3">
    <source>
        <dbReference type="ARBA" id="ARBA00022679"/>
    </source>
</evidence>
<dbReference type="GeneID" id="40321135"/>
<dbReference type="GO" id="GO:0005524">
    <property type="term" value="F:ATP binding"/>
    <property type="evidence" value="ECO:0007669"/>
    <property type="project" value="UniProtKB-UniRule"/>
</dbReference>
<dbReference type="AlphaFoldDB" id="A0A422NME5"/>
<dbReference type="EC" id="2.7.11.1" evidence="1"/>
<evidence type="ECO:0000259" key="13">
    <source>
        <dbReference type="PROSITE" id="PS50011"/>
    </source>
</evidence>
<evidence type="ECO:0000256" key="9">
    <source>
        <dbReference type="PROSITE-ProRule" id="PRU10141"/>
    </source>
</evidence>
<name>A0A422NME5_9TRYP</name>
<dbReference type="SUPFAM" id="SSF56112">
    <property type="entry name" value="Protein kinase-like (PK-like)"/>
    <property type="match status" value="1"/>
</dbReference>
<feature type="domain" description="Protein kinase" evidence="13">
    <location>
        <begin position="8"/>
        <end position="259"/>
    </location>
</feature>
<dbReference type="FunFam" id="3.30.200.20:FF:000042">
    <property type="entry name" value="Aurora kinase A"/>
    <property type="match status" value="1"/>
</dbReference>
<proteinExistence type="inferred from homology"/>
<evidence type="ECO:0000256" key="11">
    <source>
        <dbReference type="SAM" id="Coils"/>
    </source>
</evidence>
<keyword evidence="15" id="KW-1185">Reference proteome</keyword>
<feature type="region of interest" description="Disordered" evidence="12">
    <location>
        <begin position="305"/>
        <end position="328"/>
    </location>
</feature>
<dbReference type="FunFam" id="1.10.510.10:FF:000279">
    <property type="entry name" value="Non-specific serine/threonine protein kinase"/>
    <property type="match status" value="1"/>
</dbReference>
<feature type="compositionally biased region" description="Basic and acidic residues" evidence="12">
    <location>
        <begin position="317"/>
        <end position="328"/>
    </location>
</feature>
<dbReference type="PROSITE" id="PS50011">
    <property type="entry name" value="PROTEIN_KINASE_DOM"/>
    <property type="match status" value="1"/>
</dbReference>
<dbReference type="Gene3D" id="1.10.510.10">
    <property type="entry name" value="Transferase(Phosphotransferase) domain 1"/>
    <property type="match status" value="1"/>
</dbReference>
<dbReference type="GO" id="GO:0007165">
    <property type="term" value="P:signal transduction"/>
    <property type="evidence" value="ECO:0007669"/>
    <property type="project" value="TreeGrafter"/>
</dbReference>
<dbReference type="InterPro" id="IPR017441">
    <property type="entry name" value="Protein_kinase_ATP_BS"/>
</dbReference>
<keyword evidence="5 14" id="KW-0418">Kinase</keyword>
<comment type="similarity">
    <text evidence="10">Belongs to the protein kinase superfamily.</text>
</comment>
<evidence type="ECO:0000256" key="8">
    <source>
        <dbReference type="ARBA" id="ARBA00048679"/>
    </source>
</evidence>
<evidence type="ECO:0000313" key="14">
    <source>
        <dbReference type="EMBL" id="RNF06657.1"/>
    </source>
</evidence>
<comment type="catalytic activity">
    <reaction evidence="8">
        <text>L-seryl-[protein] + ATP = O-phospho-L-seryl-[protein] + ADP + H(+)</text>
        <dbReference type="Rhea" id="RHEA:17989"/>
        <dbReference type="Rhea" id="RHEA-COMP:9863"/>
        <dbReference type="Rhea" id="RHEA-COMP:11604"/>
        <dbReference type="ChEBI" id="CHEBI:15378"/>
        <dbReference type="ChEBI" id="CHEBI:29999"/>
        <dbReference type="ChEBI" id="CHEBI:30616"/>
        <dbReference type="ChEBI" id="CHEBI:83421"/>
        <dbReference type="ChEBI" id="CHEBI:456216"/>
        <dbReference type="EC" id="2.7.11.1"/>
    </reaction>
</comment>
<evidence type="ECO:0000256" key="10">
    <source>
        <dbReference type="RuleBase" id="RU000304"/>
    </source>
</evidence>
<keyword evidence="11" id="KW-0175">Coiled coil</keyword>
<sequence>MGRVIGKYRLGHTLGSGNFSKVRVGYDTEDGSTWAIKIIEKSRIELERLDKNLKREVAVMRSLNHRNIVRLREVMQTPNHIYLVLEYVPGGELLDKIVEAKRFDENTARRYFHQLIAGLHYCHSRGFAHRDLKPENLLLDANGTLKISDFGLSNRQQDVLLETVCGTPNYVAPEVLTERGYNGLSADIWSCGVVLYMMLAGVFPFEDDSLNALCTKIERGEYQMIRHVSEAVRDLIARMLTVDPKKRITMEGIIAHPWFQVGWEQVSETADVVGSTCSDVSCVTKVSPNSLRNSSAASGACRDTVASSTRGNSFSEARADDKDAPMQESCVEHVVPDDDGLPPPGKLEVDAGARFFFRGTLADVVEALLSLDANPREKRHMELKGYVDAAKGLLTYTVVITELKLPGVLSAEMRHGRGAASDFHNLYTKLLAAMRSKLCGHDACVTNDVNNDV</sequence>
<accession>A0A422NME5</accession>
<evidence type="ECO:0000256" key="12">
    <source>
        <dbReference type="SAM" id="MobiDB-lite"/>
    </source>
</evidence>
<keyword evidence="2 10" id="KW-0723">Serine/threonine-protein kinase</keyword>
<dbReference type="EMBL" id="MKKU01000591">
    <property type="protein sequence ID" value="RNF06657.1"/>
    <property type="molecule type" value="Genomic_DNA"/>
</dbReference>
<dbReference type="PANTHER" id="PTHR43895:SF32">
    <property type="entry name" value="SERINE_THREONINE-PROTEIN KINASE CHK1"/>
    <property type="match status" value="1"/>
</dbReference>
<dbReference type="OrthoDB" id="193931at2759"/>
<comment type="catalytic activity">
    <reaction evidence="7">
        <text>L-threonyl-[protein] + ATP = O-phospho-L-threonyl-[protein] + ADP + H(+)</text>
        <dbReference type="Rhea" id="RHEA:46608"/>
        <dbReference type="Rhea" id="RHEA-COMP:11060"/>
        <dbReference type="Rhea" id="RHEA-COMP:11605"/>
        <dbReference type="ChEBI" id="CHEBI:15378"/>
        <dbReference type="ChEBI" id="CHEBI:30013"/>
        <dbReference type="ChEBI" id="CHEBI:30616"/>
        <dbReference type="ChEBI" id="CHEBI:61977"/>
        <dbReference type="ChEBI" id="CHEBI:456216"/>
        <dbReference type="EC" id="2.7.11.1"/>
    </reaction>
</comment>
<dbReference type="PROSITE" id="PS00107">
    <property type="entry name" value="PROTEIN_KINASE_ATP"/>
    <property type="match status" value="1"/>
</dbReference>
<evidence type="ECO:0000256" key="6">
    <source>
        <dbReference type="ARBA" id="ARBA00022840"/>
    </source>
</evidence>
<dbReference type="RefSeq" id="XP_029225502.1">
    <property type="nucleotide sequence ID" value="XM_029374389.1"/>
</dbReference>
<evidence type="ECO:0000256" key="7">
    <source>
        <dbReference type="ARBA" id="ARBA00047899"/>
    </source>
</evidence>
<feature type="binding site" evidence="9">
    <location>
        <position position="37"/>
    </location>
    <ligand>
        <name>ATP</name>
        <dbReference type="ChEBI" id="CHEBI:30616"/>
    </ligand>
</feature>
<evidence type="ECO:0000313" key="15">
    <source>
        <dbReference type="Proteomes" id="UP000284403"/>
    </source>
</evidence>
<feature type="coiled-coil region" evidence="11">
    <location>
        <begin position="39"/>
        <end position="66"/>
    </location>
</feature>
<organism evidence="14 15">
    <name type="scientific">Trypanosoma conorhini</name>
    <dbReference type="NCBI Taxonomy" id="83891"/>
    <lineage>
        <taxon>Eukaryota</taxon>
        <taxon>Discoba</taxon>
        <taxon>Euglenozoa</taxon>
        <taxon>Kinetoplastea</taxon>
        <taxon>Metakinetoplastina</taxon>
        <taxon>Trypanosomatida</taxon>
        <taxon>Trypanosomatidae</taxon>
        <taxon>Trypanosoma</taxon>
    </lineage>
</organism>
<reference evidence="14 15" key="1">
    <citation type="journal article" date="2018" name="BMC Genomics">
        <title>Genomic comparison of Trypanosoma conorhini and Trypanosoma rangeli to Trypanosoma cruzi strains of high and low virulence.</title>
        <authorList>
            <person name="Bradwell K.R."/>
            <person name="Koparde V.N."/>
            <person name="Matveyev A.V."/>
            <person name="Serrano M.G."/>
            <person name="Alves J.M."/>
            <person name="Parikh H."/>
            <person name="Huang B."/>
            <person name="Lee V."/>
            <person name="Espinosa-Alvarez O."/>
            <person name="Ortiz P.A."/>
            <person name="Costa-Martins A.G."/>
            <person name="Teixeira M.M."/>
            <person name="Buck G.A."/>
        </authorList>
    </citation>
    <scope>NUCLEOTIDE SEQUENCE [LARGE SCALE GENOMIC DNA]</scope>
    <source>
        <strain evidence="14 15">025E</strain>
    </source>
</reference>
<dbReference type="PANTHER" id="PTHR43895">
    <property type="entry name" value="CALCIUM/CALMODULIN-DEPENDENT PROTEIN KINASE KINASE-RELATED"/>
    <property type="match status" value="1"/>
</dbReference>
<dbReference type="SMART" id="SM00220">
    <property type="entry name" value="S_TKc"/>
    <property type="match status" value="1"/>
</dbReference>
<keyword evidence="6 9" id="KW-0067">ATP-binding</keyword>
<dbReference type="PROSITE" id="PS00108">
    <property type="entry name" value="PROTEIN_KINASE_ST"/>
    <property type="match status" value="1"/>
</dbReference>
<evidence type="ECO:0000256" key="1">
    <source>
        <dbReference type="ARBA" id="ARBA00012513"/>
    </source>
</evidence>
<evidence type="ECO:0000256" key="4">
    <source>
        <dbReference type="ARBA" id="ARBA00022741"/>
    </source>
</evidence>
<gene>
    <name evidence="14" type="ORF">Tco025E_07524</name>
</gene>
<protein>
    <recommendedName>
        <fullName evidence="1">non-specific serine/threonine protein kinase</fullName>
        <ecNumber evidence="1">2.7.11.1</ecNumber>
    </recommendedName>
</protein>